<dbReference type="AlphaFoldDB" id="W4LH39"/>
<dbReference type="HOGENOM" id="CLU_3041486_0_0_7"/>
<protein>
    <submittedName>
        <fullName evidence="1">Uncharacterized protein</fullName>
    </submittedName>
</protein>
<sequence>MTGLEQYKRGKPAWQDWAYPATWLREKRWLDEYSQQIHVPAMPDVLALNQSAMR</sequence>
<keyword evidence="2" id="KW-1185">Reference proteome</keyword>
<dbReference type="EMBL" id="AZHW01000689">
    <property type="protein sequence ID" value="ETW97234.1"/>
    <property type="molecule type" value="Genomic_DNA"/>
</dbReference>
<organism evidence="1 2">
    <name type="scientific">Entotheonella factor</name>
    <dbReference type="NCBI Taxonomy" id="1429438"/>
    <lineage>
        <taxon>Bacteria</taxon>
        <taxon>Pseudomonadati</taxon>
        <taxon>Nitrospinota/Tectimicrobiota group</taxon>
        <taxon>Candidatus Tectimicrobiota</taxon>
        <taxon>Candidatus Entotheonellia</taxon>
        <taxon>Candidatus Entotheonellales</taxon>
        <taxon>Candidatus Entotheonellaceae</taxon>
        <taxon>Candidatus Entotheonella</taxon>
    </lineage>
</organism>
<reference evidence="1 2" key="1">
    <citation type="journal article" date="2014" name="Nature">
        <title>An environmental bacterial taxon with a large and distinct metabolic repertoire.</title>
        <authorList>
            <person name="Wilson M.C."/>
            <person name="Mori T."/>
            <person name="Ruckert C."/>
            <person name="Uria A.R."/>
            <person name="Helf M.J."/>
            <person name="Takada K."/>
            <person name="Gernert C."/>
            <person name="Steffens U.A."/>
            <person name="Heycke N."/>
            <person name="Schmitt S."/>
            <person name="Rinke C."/>
            <person name="Helfrich E.J."/>
            <person name="Brachmann A.O."/>
            <person name="Gurgui C."/>
            <person name="Wakimoto T."/>
            <person name="Kracht M."/>
            <person name="Crusemann M."/>
            <person name="Hentschel U."/>
            <person name="Abe I."/>
            <person name="Matsunaga S."/>
            <person name="Kalinowski J."/>
            <person name="Takeyama H."/>
            <person name="Piel J."/>
        </authorList>
    </citation>
    <scope>NUCLEOTIDE SEQUENCE [LARGE SCALE GENOMIC DNA]</scope>
    <source>
        <strain evidence="2">TSY1</strain>
    </source>
</reference>
<comment type="caution">
    <text evidence="1">The sequence shown here is derived from an EMBL/GenBank/DDBJ whole genome shotgun (WGS) entry which is preliminary data.</text>
</comment>
<gene>
    <name evidence="1" type="ORF">ETSY1_23490</name>
</gene>
<evidence type="ECO:0000313" key="1">
    <source>
        <dbReference type="EMBL" id="ETW97234.1"/>
    </source>
</evidence>
<name>W4LH39_ENTF1</name>
<dbReference type="Proteomes" id="UP000019141">
    <property type="component" value="Unassembled WGS sequence"/>
</dbReference>
<evidence type="ECO:0000313" key="2">
    <source>
        <dbReference type="Proteomes" id="UP000019141"/>
    </source>
</evidence>
<accession>W4LH39</accession>
<proteinExistence type="predicted"/>